<evidence type="ECO:0000256" key="1">
    <source>
        <dbReference type="SAM" id="MobiDB-lite"/>
    </source>
</evidence>
<proteinExistence type="predicted"/>
<feature type="region of interest" description="Disordered" evidence="1">
    <location>
        <begin position="1"/>
        <end position="20"/>
    </location>
</feature>
<evidence type="ECO:0000313" key="2">
    <source>
        <dbReference type="EMBL" id="OAQ90861.1"/>
    </source>
</evidence>
<dbReference type="Proteomes" id="UP000078340">
    <property type="component" value="Unassembled WGS sequence"/>
</dbReference>
<name>A0A179HMU4_PURLI</name>
<comment type="caution">
    <text evidence="2">The sequence shown here is derived from an EMBL/GenBank/DDBJ whole genome shotgun (WGS) entry which is preliminary data.</text>
</comment>
<dbReference type="AlphaFoldDB" id="A0A179HMU4"/>
<accession>A0A179HMU4</accession>
<gene>
    <name evidence="2" type="ORF">VFPFJ_05020</name>
</gene>
<evidence type="ECO:0000313" key="3">
    <source>
        <dbReference type="Proteomes" id="UP000078340"/>
    </source>
</evidence>
<organism evidence="2 3">
    <name type="scientific">Purpureocillium lilacinum</name>
    <name type="common">Paecilomyces lilacinus</name>
    <dbReference type="NCBI Taxonomy" id="33203"/>
    <lineage>
        <taxon>Eukaryota</taxon>
        <taxon>Fungi</taxon>
        <taxon>Dikarya</taxon>
        <taxon>Ascomycota</taxon>
        <taxon>Pezizomycotina</taxon>
        <taxon>Sordariomycetes</taxon>
        <taxon>Hypocreomycetidae</taxon>
        <taxon>Hypocreales</taxon>
        <taxon>Ophiocordycipitaceae</taxon>
        <taxon>Purpureocillium</taxon>
    </lineage>
</organism>
<protein>
    <submittedName>
        <fullName evidence="2">Uncharacterized protein</fullName>
    </submittedName>
</protein>
<reference evidence="2 3" key="1">
    <citation type="submission" date="2016-02" db="EMBL/GenBank/DDBJ databases">
        <title>Biosynthesis of antibiotic leucinostatins and their inhibition on Phytophthora in bio-control Purpureocillium lilacinum.</title>
        <authorList>
            <person name="Wang G."/>
            <person name="Liu Z."/>
            <person name="Lin R."/>
            <person name="Li E."/>
            <person name="Mao Z."/>
            <person name="Ling J."/>
            <person name="Yin W."/>
            <person name="Xie B."/>
        </authorList>
    </citation>
    <scope>NUCLEOTIDE SEQUENCE [LARGE SCALE GENOMIC DNA]</scope>
    <source>
        <strain evidence="2">PLFJ-1</strain>
    </source>
</reference>
<dbReference type="EMBL" id="LSBI01000004">
    <property type="protein sequence ID" value="OAQ90861.1"/>
    <property type="molecule type" value="Genomic_DNA"/>
</dbReference>
<sequence>MCEAERRGGQRWGEDEDGDGCWSAASATCLMDARLLHEQRWARWKRSWLSGGERDGGGRWWCIVGSRLGLALLRAEASVTLELRSALGRDQVQWAQWQQWARPGRVRSSHSSEARWGARGAWGAAATLPRSDTSVTQGRSWSLFARYVPCRGVIDKAAGAPSRPPTMALTRPAVVPMWQASKQAAPCEAMPGNPFPGP</sequence>